<dbReference type="Proteomes" id="UP001367676">
    <property type="component" value="Unassembled WGS sequence"/>
</dbReference>
<dbReference type="SUPFAM" id="SSF50729">
    <property type="entry name" value="PH domain-like"/>
    <property type="match status" value="1"/>
</dbReference>
<dbReference type="AlphaFoldDB" id="A0AAN9TNV6"/>
<feature type="domain" description="RBD" evidence="9">
    <location>
        <begin position="853"/>
        <end position="923"/>
    </location>
</feature>
<dbReference type="PROSITE" id="PS50898">
    <property type="entry name" value="RBD"/>
    <property type="match status" value="2"/>
</dbReference>
<dbReference type="SMART" id="SM00228">
    <property type="entry name" value="PDZ"/>
    <property type="match status" value="1"/>
</dbReference>
<dbReference type="Gene3D" id="1.10.196.10">
    <property type="match status" value="1"/>
</dbReference>
<dbReference type="InterPro" id="IPR024066">
    <property type="entry name" value="RGS_subdom1/3"/>
</dbReference>
<feature type="region of interest" description="Disordered" evidence="5">
    <location>
        <begin position="418"/>
        <end position="437"/>
    </location>
</feature>
<dbReference type="InterPro" id="IPR029071">
    <property type="entry name" value="Ubiquitin-like_domsf"/>
</dbReference>
<dbReference type="PROSITE" id="PS50132">
    <property type="entry name" value="RGS"/>
    <property type="match status" value="1"/>
</dbReference>
<dbReference type="SUPFAM" id="SSF54236">
    <property type="entry name" value="Ubiquitin-like"/>
    <property type="match status" value="2"/>
</dbReference>
<evidence type="ECO:0000259" key="7">
    <source>
        <dbReference type="PROSITE" id="PS50106"/>
    </source>
</evidence>
<dbReference type="InterPro" id="IPR044926">
    <property type="entry name" value="RGS_subdomain_2"/>
</dbReference>
<dbReference type="GO" id="GO:0048699">
    <property type="term" value="P:generation of neurons"/>
    <property type="evidence" value="ECO:0007669"/>
    <property type="project" value="UniProtKB-ARBA"/>
</dbReference>
<evidence type="ECO:0008006" key="12">
    <source>
        <dbReference type="Google" id="ProtNLM"/>
    </source>
</evidence>
<keyword evidence="4" id="KW-0677">Repeat</keyword>
<dbReference type="SUPFAM" id="SSF50156">
    <property type="entry name" value="PDZ domain-like"/>
    <property type="match status" value="1"/>
</dbReference>
<gene>
    <name evidence="10" type="ORF">V9T40_008849</name>
</gene>
<dbReference type="Pfam" id="PF00615">
    <property type="entry name" value="RGS"/>
    <property type="match status" value="1"/>
</dbReference>
<comment type="caution">
    <text evidence="10">The sequence shown here is derived from an EMBL/GenBank/DDBJ whole genome shotgun (WGS) entry which is preliminary data.</text>
</comment>
<dbReference type="EMBL" id="JBBCAQ010000010">
    <property type="protein sequence ID" value="KAK7601408.1"/>
    <property type="molecule type" value="Genomic_DNA"/>
</dbReference>
<dbReference type="PANTHER" id="PTHR45945">
    <property type="entry name" value="REGULATOR OF G-PROTEIN SIGNALING LOCO"/>
    <property type="match status" value="1"/>
</dbReference>
<dbReference type="CDD" id="cd06710">
    <property type="entry name" value="PDZ_RGS12-like"/>
    <property type="match status" value="1"/>
</dbReference>
<dbReference type="InterPro" id="IPR003109">
    <property type="entry name" value="GoLoco_motif"/>
</dbReference>
<dbReference type="InterPro" id="IPR036305">
    <property type="entry name" value="RGS_sf"/>
</dbReference>
<dbReference type="InterPro" id="IPR016137">
    <property type="entry name" value="RGS"/>
</dbReference>
<dbReference type="InterPro" id="IPR036034">
    <property type="entry name" value="PDZ_sf"/>
</dbReference>
<evidence type="ECO:0000313" key="10">
    <source>
        <dbReference type="EMBL" id="KAK7601408.1"/>
    </source>
</evidence>
<dbReference type="Pfam" id="PF02196">
    <property type="entry name" value="RBD"/>
    <property type="match status" value="1"/>
</dbReference>
<organism evidence="10 11">
    <name type="scientific">Parthenolecanium corni</name>
    <dbReference type="NCBI Taxonomy" id="536013"/>
    <lineage>
        <taxon>Eukaryota</taxon>
        <taxon>Metazoa</taxon>
        <taxon>Ecdysozoa</taxon>
        <taxon>Arthropoda</taxon>
        <taxon>Hexapoda</taxon>
        <taxon>Insecta</taxon>
        <taxon>Pterygota</taxon>
        <taxon>Neoptera</taxon>
        <taxon>Paraneoptera</taxon>
        <taxon>Hemiptera</taxon>
        <taxon>Sternorrhyncha</taxon>
        <taxon>Coccoidea</taxon>
        <taxon>Coccidae</taxon>
        <taxon>Parthenolecanium</taxon>
    </lineage>
</organism>
<dbReference type="InterPro" id="IPR001478">
    <property type="entry name" value="PDZ"/>
</dbReference>
<evidence type="ECO:0000256" key="2">
    <source>
        <dbReference type="ARBA" id="ARBA00022468"/>
    </source>
</evidence>
<accession>A0AAN9TNV6</accession>
<dbReference type="InterPro" id="IPR046995">
    <property type="entry name" value="RGS10/12/14-like"/>
</dbReference>
<name>A0AAN9TNV6_9HEMI</name>
<feature type="compositionally biased region" description="Low complexity" evidence="5">
    <location>
        <begin position="363"/>
        <end position="375"/>
    </location>
</feature>
<feature type="compositionally biased region" description="Basic and acidic residues" evidence="5">
    <location>
        <begin position="1099"/>
        <end position="1113"/>
    </location>
</feature>
<dbReference type="GO" id="GO:0007165">
    <property type="term" value="P:signal transduction"/>
    <property type="evidence" value="ECO:0007669"/>
    <property type="project" value="InterPro"/>
</dbReference>
<feature type="compositionally biased region" description="Basic and acidic residues" evidence="5">
    <location>
        <begin position="720"/>
        <end position="733"/>
    </location>
</feature>
<dbReference type="PRINTS" id="PR01301">
    <property type="entry name" value="RGSPROTEIN"/>
</dbReference>
<keyword evidence="11" id="KW-1185">Reference proteome</keyword>
<dbReference type="InterPro" id="IPR003116">
    <property type="entry name" value="RBD_dom"/>
</dbReference>
<dbReference type="FunFam" id="1.10.167.10:FF:000001">
    <property type="entry name" value="Putative regulator of g-protein signaling 12"/>
    <property type="match status" value="1"/>
</dbReference>
<dbReference type="Gene3D" id="3.10.20.90">
    <property type="entry name" value="Phosphatidylinositol 3-kinase Catalytic Subunit, Chain A, domain 1"/>
    <property type="match status" value="2"/>
</dbReference>
<dbReference type="SMART" id="SM00315">
    <property type="entry name" value="RGS"/>
    <property type="match status" value="1"/>
</dbReference>
<evidence type="ECO:0000256" key="3">
    <source>
        <dbReference type="ARBA" id="ARBA00022490"/>
    </source>
</evidence>
<dbReference type="CDD" id="cd01817">
    <property type="entry name" value="RBD1_RGS12_like"/>
    <property type="match status" value="1"/>
</dbReference>
<comment type="subcellular location">
    <subcellularLocation>
        <location evidence="1">Cytoplasm</location>
    </subcellularLocation>
</comment>
<feature type="region of interest" description="Disordered" evidence="5">
    <location>
        <begin position="345"/>
        <end position="382"/>
    </location>
</feature>
<feature type="domain" description="RBD" evidence="9">
    <location>
        <begin position="782"/>
        <end position="852"/>
    </location>
</feature>
<evidence type="ECO:0000256" key="4">
    <source>
        <dbReference type="ARBA" id="ARBA00022737"/>
    </source>
</evidence>
<dbReference type="PROSITE" id="PS50877">
    <property type="entry name" value="GOLOCO"/>
    <property type="match status" value="1"/>
</dbReference>
<feature type="region of interest" description="Disordered" evidence="5">
    <location>
        <begin position="1083"/>
        <end position="1120"/>
    </location>
</feature>
<dbReference type="InterPro" id="IPR011993">
    <property type="entry name" value="PH-like_dom_sf"/>
</dbReference>
<evidence type="ECO:0000259" key="8">
    <source>
        <dbReference type="PROSITE" id="PS50132"/>
    </source>
</evidence>
<dbReference type="Gene3D" id="1.10.167.10">
    <property type="entry name" value="Regulator of G-protein Signalling 4, domain 2"/>
    <property type="match status" value="1"/>
</dbReference>
<proteinExistence type="predicted"/>
<evidence type="ECO:0000259" key="6">
    <source>
        <dbReference type="PROSITE" id="PS01179"/>
    </source>
</evidence>
<dbReference type="GO" id="GO:0005096">
    <property type="term" value="F:GTPase activator activity"/>
    <property type="evidence" value="ECO:0007669"/>
    <property type="project" value="UniProtKB-KW"/>
</dbReference>
<dbReference type="GO" id="GO:0005886">
    <property type="term" value="C:plasma membrane"/>
    <property type="evidence" value="ECO:0007669"/>
    <property type="project" value="TreeGrafter"/>
</dbReference>
<dbReference type="Pfam" id="PF00640">
    <property type="entry name" value="PID"/>
    <property type="match status" value="1"/>
</dbReference>
<dbReference type="Pfam" id="PF00595">
    <property type="entry name" value="PDZ"/>
    <property type="match status" value="1"/>
</dbReference>
<feature type="compositionally biased region" description="Polar residues" evidence="5">
    <location>
        <begin position="423"/>
        <end position="437"/>
    </location>
</feature>
<evidence type="ECO:0000313" key="11">
    <source>
        <dbReference type="Proteomes" id="UP001367676"/>
    </source>
</evidence>
<dbReference type="InterPro" id="IPR006020">
    <property type="entry name" value="PTB/PI_dom"/>
</dbReference>
<keyword evidence="3" id="KW-0963">Cytoplasm</keyword>
<evidence type="ECO:0000259" key="9">
    <source>
        <dbReference type="PROSITE" id="PS50898"/>
    </source>
</evidence>
<dbReference type="SMART" id="SM00390">
    <property type="entry name" value="GoLoco"/>
    <property type="match status" value="1"/>
</dbReference>
<dbReference type="SMART" id="SM00455">
    <property type="entry name" value="RBD"/>
    <property type="match status" value="2"/>
</dbReference>
<feature type="domain" description="PDZ" evidence="7">
    <location>
        <begin position="17"/>
        <end position="94"/>
    </location>
</feature>
<dbReference type="PROSITE" id="PS50106">
    <property type="entry name" value="PDZ"/>
    <property type="match status" value="1"/>
</dbReference>
<protein>
    <recommendedName>
        <fullName evidence="12">Regulator of G-protein signaling loco</fullName>
    </recommendedName>
</protein>
<dbReference type="GO" id="GO:0005634">
    <property type="term" value="C:nucleus"/>
    <property type="evidence" value="ECO:0007669"/>
    <property type="project" value="TreeGrafter"/>
</dbReference>
<keyword evidence="2" id="KW-0343">GTPase activation</keyword>
<dbReference type="SUPFAM" id="SSF48097">
    <property type="entry name" value="Regulator of G-protein signaling, RGS"/>
    <property type="match status" value="1"/>
</dbReference>
<feature type="compositionally biased region" description="Polar residues" evidence="5">
    <location>
        <begin position="758"/>
        <end position="768"/>
    </location>
</feature>
<feature type="compositionally biased region" description="Polar residues" evidence="5">
    <location>
        <begin position="970"/>
        <end position="984"/>
    </location>
</feature>
<dbReference type="Gene3D" id="2.30.42.10">
    <property type="match status" value="1"/>
</dbReference>
<feature type="region of interest" description="Disordered" evidence="5">
    <location>
        <begin position="997"/>
        <end position="1028"/>
    </location>
</feature>
<dbReference type="PROSITE" id="PS01179">
    <property type="entry name" value="PID"/>
    <property type="match status" value="1"/>
</dbReference>
<feature type="domain" description="RGS" evidence="8">
    <location>
        <begin position="573"/>
        <end position="689"/>
    </location>
</feature>
<evidence type="ECO:0000256" key="1">
    <source>
        <dbReference type="ARBA" id="ARBA00004496"/>
    </source>
</evidence>
<dbReference type="PANTHER" id="PTHR45945:SF3">
    <property type="entry name" value="REGULATOR OF G-PROTEIN SIGNALING LOCO"/>
    <property type="match status" value="1"/>
</dbReference>
<feature type="region of interest" description="Disordered" evidence="5">
    <location>
        <begin position="969"/>
        <end position="988"/>
    </location>
</feature>
<feature type="domain" description="PID" evidence="6">
    <location>
        <begin position="193"/>
        <end position="290"/>
    </location>
</feature>
<dbReference type="GO" id="GO:0005737">
    <property type="term" value="C:cytoplasm"/>
    <property type="evidence" value="ECO:0007669"/>
    <property type="project" value="UniProtKB-SubCell"/>
</dbReference>
<feature type="region of interest" description="Disordered" evidence="5">
    <location>
        <begin position="714"/>
        <end position="768"/>
    </location>
</feature>
<dbReference type="SMART" id="SM00462">
    <property type="entry name" value="PTB"/>
    <property type="match status" value="1"/>
</dbReference>
<dbReference type="Gene3D" id="2.30.29.30">
    <property type="entry name" value="Pleckstrin-homology domain (PH domain)/Phosphotyrosine-binding domain (PTB)"/>
    <property type="match status" value="1"/>
</dbReference>
<dbReference type="GO" id="GO:0008277">
    <property type="term" value="P:regulation of G protein-coupled receptor signaling pathway"/>
    <property type="evidence" value="ECO:0007669"/>
    <property type="project" value="TreeGrafter"/>
</dbReference>
<reference evidence="10 11" key="1">
    <citation type="submission" date="2024-03" db="EMBL/GenBank/DDBJ databases">
        <title>Adaptation during the transition from Ophiocordyceps entomopathogen to insect associate is accompanied by gene loss and intensified selection.</title>
        <authorList>
            <person name="Ward C.M."/>
            <person name="Onetto C.A."/>
            <person name="Borneman A.R."/>
        </authorList>
    </citation>
    <scope>NUCLEOTIDE SEQUENCE [LARGE SCALE GENOMIC DNA]</scope>
    <source>
        <strain evidence="10">AWRI1</strain>
        <tissue evidence="10">Single Adult Female</tissue>
    </source>
</reference>
<sequence>MQPTRRRKKRPNYGIRTVEVCRSKNGFGFTISGQQPCILSCIVPNSPAEQAGLRPGDYLIAVCGQNVSKVPHDDVVQLIGNCHGILKLQIAENYYSDSSEEDFVMTIRQKPKYVYKNKTNGHTYPHLLNKPHKFGSSTFDSYLFENEFETTKPVENSVFSRENESVAVPSQSYNAATDSSTAQESNSMLQCIVGYLGTIEMPKKLTPISRLQIVRGCIKRLRAEKRNHTPVLMTVFPCSLRLKNESGTTIAVYPGGRVTFCSASNEQNKRYFGIVTTSLSEEPSNSCHVFVMLTAVHAEHAILAGKFSVECGGNSATAVCSHFPSNCDPIVTAVQKYYESQLQRNGGHHDLDEPLVANSPQPSNDSSVTTSNSDSGIGFRDESGHQSDRILVVDIQNQRLHIQAAGLSDPQYVDCFADKSDRSNTSTNPSILQNSVQSEQVSHNSCVSNDSVDNIFNWTSKQAYKSSCLNTGRWPNKNFEDTTTLVRKISQGSLERRLSPKVFNNTTEMYPISQSMEDIKMQGELYEDLEPADDFMKKHSLQDLTVLAADTDAENQQNKSVESERKVTAWATSLERLLNDVVGLHAFAEFLKKEFSVENAYFWIACEKYRQCACLEERRKMAQFIHDRFLSNNATEPVNVDSSGKNLTAQQLQEADLNLLQNAQKQIFNLMKFDSYPRFLKSDLYKNYLMREISGENVTLSPDAIDTDLLIASPSAPKTESMKENNEESDRNQRTNRRRRSLLPWTRSRGKSRDRTASNENISSCSGSRTSLASWDLAIPVSLCRVILPEGSSAVINIQPHQTVHYVISKLLEKRAMPYNSFQVISTPTDKAVNLDDSASVLAGKEVKIEWRIEFRLDLPDRKSLTVKSKPSHTLGAILGPILTKHGYSLQMVTLCLMSENEVLEPSTLVSFVDKQRIQVLTRSTPIPNLQVGWNYHGCNNTKPQQPVNLEEITNHLFQKVLYDKAENYRNPTNENMTSAQSEDWSSEHSSRILGKFLRKESFNQDKQRQRAKKFNSEEPSSEKKNTSTRIPMVIAKWKQTSKLDLRFEKDGLYEGLKRCQRGRLEDQRGTEINVELPEFLKDKENTPNGRKKMKKIRKDATTESKTLEHESNEISASTNSLHTIVDKNVLESNSNGSKSTATDLYQTPGFNCGGDFKQHDNDEDANIYANDVLNFDSRSNPSPAVFKEPPPLPPKPKNIAWRVSNGINYNFDVNSKSIYLDHPTSSFV</sequence>
<feature type="compositionally biased region" description="Basic and acidic residues" evidence="5">
    <location>
        <begin position="998"/>
        <end position="1026"/>
    </location>
</feature>
<evidence type="ECO:0000256" key="5">
    <source>
        <dbReference type="SAM" id="MobiDB-lite"/>
    </source>
</evidence>